<dbReference type="InterPro" id="IPR027417">
    <property type="entry name" value="P-loop_NTPase"/>
</dbReference>
<dbReference type="AlphaFoldDB" id="A0A5S4UUG5"/>
<accession>A0A5S4UUG5</accession>
<dbReference type="GO" id="GO:0003677">
    <property type="term" value="F:DNA binding"/>
    <property type="evidence" value="ECO:0007669"/>
    <property type="project" value="InterPro"/>
</dbReference>
<evidence type="ECO:0000313" key="2">
    <source>
        <dbReference type="EMBL" id="TYL50577.1"/>
    </source>
</evidence>
<dbReference type="InterPro" id="IPR036388">
    <property type="entry name" value="WH-like_DNA-bd_sf"/>
</dbReference>
<dbReference type="InterPro" id="IPR000792">
    <property type="entry name" value="Tscrpt_reg_LuxR_C"/>
</dbReference>
<dbReference type="SUPFAM" id="SSF52540">
    <property type="entry name" value="P-loop containing nucleoside triphosphate hydrolases"/>
    <property type="match status" value="1"/>
</dbReference>
<gene>
    <name evidence="2" type="ORF">FYC51_15450</name>
</gene>
<dbReference type="GO" id="GO:0006355">
    <property type="term" value="P:regulation of DNA-templated transcription"/>
    <property type="evidence" value="ECO:0007669"/>
    <property type="project" value="InterPro"/>
</dbReference>
<dbReference type="Proteomes" id="UP000325243">
    <property type="component" value="Unassembled WGS sequence"/>
</dbReference>
<dbReference type="PANTHER" id="PTHR47691">
    <property type="entry name" value="REGULATOR-RELATED"/>
    <property type="match status" value="1"/>
</dbReference>
<feature type="domain" description="HTH luxR-type" evidence="1">
    <location>
        <begin position="822"/>
        <end position="887"/>
    </location>
</feature>
<name>A0A5S4UUG5_9MICO</name>
<dbReference type="PROSITE" id="PS00622">
    <property type="entry name" value="HTH_LUXR_1"/>
    <property type="match status" value="1"/>
</dbReference>
<dbReference type="SMART" id="SM00421">
    <property type="entry name" value="HTH_LUXR"/>
    <property type="match status" value="1"/>
</dbReference>
<organism evidence="2 3">
    <name type="scientific">Agromyces mariniharenae</name>
    <dbReference type="NCBI Taxonomy" id="2604423"/>
    <lineage>
        <taxon>Bacteria</taxon>
        <taxon>Bacillati</taxon>
        <taxon>Actinomycetota</taxon>
        <taxon>Actinomycetes</taxon>
        <taxon>Micrococcales</taxon>
        <taxon>Microbacteriaceae</taxon>
        <taxon>Agromyces</taxon>
    </lineage>
</organism>
<evidence type="ECO:0000313" key="3">
    <source>
        <dbReference type="Proteomes" id="UP000325243"/>
    </source>
</evidence>
<dbReference type="Pfam" id="PF00196">
    <property type="entry name" value="GerE"/>
    <property type="match status" value="1"/>
</dbReference>
<evidence type="ECO:0000259" key="1">
    <source>
        <dbReference type="PROSITE" id="PS50043"/>
    </source>
</evidence>
<protein>
    <submittedName>
        <fullName evidence="2">LuxR family transcriptional regulator</fullName>
    </submittedName>
</protein>
<dbReference type="EMBL" id="VSSB01000002">
    <property type="protein sequence ID" value="TYL50577.1"/>
    <property type="molecule type" value="Genomic_DNA"/>
</dbReference>
<dbReference type="PRINTS" id="PR00038">
    <property type="entry name" value="HTHLUXR"/>
</dbReference>
<comment type="caution">
    <text evidence="2">The sequence shown here is derived from an EMBL/GenBank/DDBJ whole genome shotgun (WGS) entry which is preliminary data.</text>
</comment>
<dbReference type="InterPro" id="IPR016032">
    <property type="entry name" value="Sig_transdc_resp-reg_C-effctor"/>
</dbReference>
<dbReference type="CDD" id="cd06170">
    <property type="entry name" value="LuxR_C_like"/>
    <property type="match status" value="1"/>
</dbReference>
<dbReference type="PROSITE" id="PS50043">
    <property type="entry name" value="HTH_LUXR_2"/>
    <property type="match status" value="1"/>
</dbReference>
<dbReference type="PRINTS" id="PR00364">
    <property type="entry name" value="DISEASERSIST"/>
</dbReference>
<dbReference type="Gene3D" id="1.10.10.10">
    <property type="entry name" value="Winged helix-like DNA-binding domain superfamily/Winged helix DNA-binding domain"/>
    <property type="match status" value="1"/>
</dbReference>
<dbReference type="Gene3D" id="3.40.50.300">
    <property type="entry name" value="P-loop containing nucleotide triphosphate hydrolases"/>
    <property type="match status" value="1"/>
</dbReference>
<dbReference type="SUPFAM" id="SSF46894">
    <property type="entry name" value="C-terminal effector domain of the bipartite response regulators"/>
    <property type="match status" value="1"/>
</dbReference>
<sequence>MICLAMHRSLRRDARTASSQVDSFDRRARGRVLASARGSGQVQCRGRATAGGKGRPERTCPTLRDIGCSAVRRDGNPRATATATGPCGEMRGRMTLLGRQAEWAELTRLLREGTRYIGVVGRAGVGKSALVSQLAGSPPPGMEVWDVDLAGAPAGSTLLDEAARRLGLARRVDSPVADGVDAIAARVGRQRVVLALDHTDELALEPDLAQDLLRRCPGLTLLVARHRPPEESIALIHLHPLEVPDERASLDELSQNPSVGLFLDRAGRTDPRFQLTDANARDVAEVCRLVGGLPLAIELAAARLQVVSPAGLVRELRDGGAGRGLDLLTAPIHTIHSGIREALASTCGDLSSRERRLLELLSGFTGSFPFEAAVSLNGRPAFETLDDLERLVDLRLVEPQTSLGGERVFGLLPIVRAYVQEVSILREDDDRQRRTVLADLLAQAASATRSAGSIADVTPAQVMRRDLAHEARRLMDDGASGVASWLVDCAEVLHGFAEGAVISELLDRVIASRDLGGLDQETRARVFLWSSYLLAMSPDGSGLAATVGDRFRAAADLVDADRWPLTSLQTKFFGMMSNVVTGDLPLAMRLATEGAQEAESLPSPVWAARFAVWLAGAAHAVGDVSTAVSIAVGALERGSRLHDSYTLVGSAVVLYTLPHGSLPDDLPLPPLEDALALARARSDVIQEGFVLATLTSVEIDAQNYHGAAGWCAERLAQCTKRGWSLESEISLVQTVLIAAGLGEFRFAARMLGAVRADRERVLRAMAPRHREALDIAQKTVVDRLGAIAFELVGAGQFLSTEEAGQEAMNWLRSQAAQRESKRTSGAPILTPREHDVLRLLAEGDSNKQIATRLGLSVKTVMHHSVSIYRKLAVRGRAEATAYAYRGGLLTDA</sequence>
<reference evidence="2 3" key="1">
    <citation type="submission" date="2019-08" db="EMBL/GenBank/DDBJ databases">
        <authorList>
            <person name="Hu J."/>
        </authorList>
    </citation>
    <scope>NUCLEOTIDE SEQUENCE [LARGE SCALE GENOMIC DNA]</scope>
    <source>
        <strain evidence="2 3">NEAU-184</strain>
    </source>
</reference>
<keyword evidence="3" id="KW-1185">Reference proteome</keyword>
<dbReference type="PANTHER" id="PTHR47691:SF3">
    <property type="entry name" value="HTH-TYPE TRANSCRIPTIONAL REGULATOR RV0890C-RELATED"/>
    <property type="match status" value="1"/>
</dbReference>
<proteinExistence type="predicted"/>